<evidence type="ECO:0000313" key="2">
    <source>
        <dbReference type="Proteomes" id="UP001550044"/>
    </source>
</evidence>
<name>A0ABV2UEU7_9ACTN</name>
<dbReference type="RefSeq" id="WP_356711040.1">
    <property type="nucleotide sequence ID" value="NZ_JBEXIP010000021.1"/>
</dbReference>
<dbReference type="Proteomes" id="UP001550044">
    <property type="component" value="Unassembled WGS sequence"/>
</dbReference>
<organism evidence="1 2">
    <name type="scientific">Streptomyces sp. 900116325</name>
    <dbReference type="NCBI Taxonomy" id="3154295"/>
    <lineage>
        <taxon>Bacteria</taxon>
        <taxon>Bacillati</taxon>
        <taxon>Actinomycetota</taxon>
        <taxon>Actinomycetes</taxon>
        <taxon>Kitasatosporales</taxon>
        <taxon>Streptomycetaceae</taxon>
        <taxon>Streptomyces</taxon>
    </lineage>
</organism>
<reference evidence="1 2" key="1">
    <citation type="submission" date="2024-06" db="EMBL/GenBank/DDBJ databases">
        <title>The Natural Products Discovery Center: Release of the First 8490 Sequenced Strains for Exploring Actinobacteria Biosynthetic Diversity.</title>
        <authorList>
            <person name="Kalkreuter E."/>
            <person name="Kautsar S.A."/>
            <person name="Yang D."/>
            <person name="Bader C.D."/>
            <person name="Teijaro C.N."/>
            <person name="Fluegel L."/>
            <person name="Davis C.M."/>
            <person name="Simpson J.R."/>
            <person name="Lauterbach L."/>
            <person name="Steele A.D."/>
            <person name="Gui C."/>
            <person name="Meng S."/>
            <person name="Li G."/>
            <person name="Viehrig K."/>
            <person name="Ye F."/>
            <person name="Su P."/>
            <person name="Kiefer A.F."/>
            <person name="Nichols A."/>
            <person name="Cepeda A.J."/>
            <person name="Yan W."/>
            <person name="Fan B."/>
            <person name="Jiang Y."/>
            <person name="Adhikari A."/>
            <person name="Zheng C.-J."/>
            <person name="Schuster L."/>
            <person name="Cowan T.M."/>
            <person name="Smanski M.J."/>
            <person name="Chevrette M.G."/>
            <person name="De Carvalho L.P.S."/>
            <person name="Shen B."/>
        </authorList>
    </citation>
    <scope>NUCLEOTIDE SEQUENCE [LARGE SCALE GENOMIC DNA]</scope>
    <source>
        <strain evidence="1 2">NPDC005137</strain>
    </source>
</reference>
<protein>
    <submittedName>
        <fullName evidence="1">Uncharacterized protein</fullName>
    </submittedName>
</protein>
<accession>A0ABV2UEU7</accession>
<gene>
    <name evidence="1" type="ORF">ABZV61_24790</name>
</gene>
<keyword evidence="2" id="KW-1185">Reference proteome</keyword>
<evidence type="ECO:0000313" key="1">
    <source>
        <dbReference type="EMBL" id="MET8435949.1"/>
    </source>
</evidence>
<proteinExistence type="predicted"/>
<dbReference type="EMBL" id="JBEXIP010000021">
    <property type="protein sequence ID" value="MET8435949.1"/>
    <property type="molecule type" value="Genomic_DNA"/>
</dbReference>
<sequence>MNPADDHTDAIVLSAEEYDAVRAALTAGASPRAGGQPPTLNSLLEQWSDIAAELEQEGYSDCAPEFHNSIWCRSALAKVWPLLPLRVRSIRQPELDRIDEQYRQATVPWPSRPEEGAGWWNRRVPRRLEVEASEHREGDWPLGWETTPFPRPAAVEVITWG</sequence>
<comment type="caution">
    <text evidence="1">The sequence shown here is derived from an EMBL/GenBank/DDBJ whole genome shotgun (WGS) entry which is preliminary data.</text>
</comment>